<sequence>MPDGRLLLGATPLGQPSDASPRLVEALSTADVVAAEDTRRVRTLAKALGVQIAGRVVSLFDANEAARVPALLADIDAGATVLVVSDAGMPLISDPGYRLVAACADAGLPVTCLPGPSAVTTALAVSGLAAERFCFEGFAPRKKAARRAWLGSLADERRTCVFFESPRRLADCLRDAVDELGGQRRAVVCRELTKTHEEVRRGTLAELADWAVDGVLGEITVVLAGATPRADLATLVGEVIRLAGEGMRVKDACARVIADVPAAVSRRELYDAVLRSRE</sequence>
<dbReference type="GO" id="GO:0008168">
    <property type="term" value="F:methyltransferase activity"/>
    <property type="evidence" value="ECO:0007669"/>
    <property type="project" value="UniProtKB-KW"/>
</dbReference>
<keyword evidence="3 6" id="KW-0489">Methyltransferase</keyword>
<dbReference type="NCBIfam" id="TIGR00096">
    <property type="entry name" value="16S rRNA (cytidine(1402)-2'-O)-methyltransferase"/>
    <property type="match status" value="1"/>
</dbReference>
<evidence type="ECO:0000256" key="3">
    <source>
        <dbReference type="ARBA" id="ARBA00022603"/>
    </source>
</evidence>
<comment type="function">
    <text evidence="6">Catalyzes the 2'-O-methylation of the ribose of cytidine 1402 (C1402) in 16S rRNA.</text>
</comment>
<dbReference type="PROSITE" id="PS01296">
    <property type="entry name" value="RSMI"/>
    <property type="match status" value="1"/>
</dbReference>
<dbReference type="InterPro" id="IPR014777">
    <property type="entry name" value="4pyrrole_Mease_sub1"/>
</dbReference>
<dbReference type="Proteomes" id="UP000036464">
    <property type="component" value="Unassembled WGS sequence"/>
</dbReference>
<proteinExistence type="inferred from homology"/>
<dbReference type="Gene3D" id="3.30.950.10">
    <property type="entry name" value="Methyltransferase, Cobalt-precorrin-4 Transmethylase, Domain 2"/>
    <property type="match status" value="1"/>
</dbReference>
<dbReference type="InterPro" id="IPR014776">
    <property type="entry name" value="4pyrrole_Mease_sub2"/>
</dbReference>
<dbReference type="Gene3D" id="3.40.1010.10">
    <property type="entry name" value="Cobalt-precorrin-4 Transmethylase, Domain 1"/>
    <property type="match status" value="1"/>
</dbReference>
<comment type="subcellular location">
    <subcellularLocation>
        <location evidence="6">Cytoplasm</location>
    </subcellularLocation>
</comment>
<comment type="similarity">
    <text evidence="6">Belongs to the methyltransferase superfamily. RsmI family.</text>
</comment>
<dbReference type="EMBL" id="LDPO01000001">
    <property type="protein sequence ID" value="KLO31554.1"/>
    <property type="molecule type" value="Genomic_DNA"/>
</dbReference>
<evidence type="ECO:0000259" key="7">
    <source>
        <dbReference type="Pfam" id="PF00590"/>
    </source>
</evidence>
<feature type="domain" description="Tetrapyrrole methylase" evidence="7">
    <location>
        <begin position="11"/>
        <end position="208"/>
    </location>
</feature>
<dbReference type="InterPro" id="IPR008189">
    <property type="entry name" value="rRNA_ssu_MeTfrase_I"/>
</dbReference>
<dbReference type="RefSeq" id="WP_047317340.1">
    <property type="nucleotide sequence ID" value="NZ_LDPO01000001.1"/>
</dbReference>
<protein>
    <recommendedName>
        <fullName evidence="6">Ribosomal RNA small subunit methyltransferase I</fullName>
        <ecNumber evidence="6">2.1.1.198</ecNumber>
    </recommendedName>
    <alternativeName>
        <fullName evidence="6">16S rRNA 2'-O-ribose C1402 methyltransferase</fullName>
    </alternativeName>
    <alternativeName>
        <fullName evidence="6">rRNA (cytidine-2'-O-)-methyltransferase RsmI</fullName>
    </alternativeName>
</protein>
<keyword evidence="5 6" id="KW-0949">S-adenosyl-L-methionine</keyword>
<accession>A0ABR5FKK0</accession>
<dbReference type="InterPro" id="IPR035996">
    <property type="entry name" value="4pyrrol_Methylase_sf"/>
</dbReference>
<evidence type="ECO:0000313" key="9">
    <source>
        <dbReference type="Proteomes" id="UP000036464"/>
    </source>
</evidence>
<comment type="catalytic activity">
    <reaction evidence="6">
        <text>cytidine(1402) in 16S rRNA + S-adenosyl-L-methionine = 2'-O-methylcytidine(1402) in 16S rRNA + S-adenosyl-L-homocysteine + H(+)</text>
        <dbReference type="Rhea" id="RHEA:42924"/>
        <dbReference type="Rhea" id="RHEA-COMP:10285"/>
        <dbReference type="Rhea" id="RHEA-COMP:10286"/>
        <dbReference type="ChEBI" id="CHEBI:15378"/>
        <dbReference type="ChEBI" id="CHEBI:57856"/>
        <dbReference type="ChEBI" id="CHEBI:59789"/>
        <dbReference type="ChEBI" id="CHEBI:74495"/>
        <dbReference type="ChEBI" id="CHEBI:82748"/>
        <dbReference type="EC" id="2.1.1.198"/>
    </reaction>
</comment>
<dbReference type="InterPro" id="IPR018063">
    <property type="entry name" value="SAM_MeTrfase_RsmI_CS"/>
</dbReference>
<dbReference type="PANTHER" id="PTHR46111:SF1">
    <property type="entry name" value="RIBOSOMAL RNA SMALL SUBUNIT METHYLTRANSFERASE I"/>
    <property type="match status" value="1"/>
</dbReference>
<name>A0ABR5FKK0_9MYCO</name>
<dbReference type="PANTHER" id="PTHR46111">
    <property type="entry name" value="RIBOSOMAL RNA SMALL SUBUNIT METHYLTRANSFERASE I"/>
    <property type="match status" value="1"/>
</dbReference>
<dbReference type="GO" id="GO:0032259">
    <property type="term" value="P:methylation"/>
    <property type="evidence" value="ECO:0007669"/>
    <property type="project" value="UniProtKB-KW"/>
</dbReference>
<dbReference type="CDD" id="cd11648">
    <property type="entry name" value="RsmI"/>
    <property type="match status" value="1"/>
</dbReference>
<evidence type="ECO:0000256" key="5">
    <source>
        <dbReference type="ARBA" id="ARBA00022691"/>
    </source>
</evidence>
<dbReference type="SUPFAM" id="SSF53790">
    <property type="entry name" value="Tetrapyrrole methylase"/>
    <property type="match status" value="1"/>
</dbReference>
<keyword evidence="2 6" id="KW-0698">rRNA processing</keyword>
<comment type="caution">
    <text evidence="8">The sequence shown here is derived from an EMBL/GenBank/DDBJ whole genome shotgun (WGS) entry which is preliminary data.</text>
</comment>
<organism evidence="8 9">
    <name type="scientific">Mycolicibacter heraklionensis</name>
    <dbReference type="NCBI Taxonomy" id="512402"/>
    <lineage>
        <taxon>Bacteria</taxon>
        <taxon>Bacillati</taxon>
        <taxon>Actinomycetota</taxon>
        <taxon>Actinomycetes</taxon>
        <taxon>Mycobacteriales</taxon>
        <taxon>Mycobacteriaceae</taxon>
        <taxon>Mycolicibacter</taxon>
    </lineage>
</organism>
<dbReference type="PIRSF" id="PIRSF005917">
    <property type="entry name" value="MTase_YraL"/>
    <property type="match status" value="1"/>
</dbReference>
<keyword evidence="4 6" id="KW-0808">Transferase</keyword>
<reference evidence="8 9" key="1">
    <citation type="submission" date="2015-05" db="EMBL/GenBank/DDBJ databases">
        <title>Genome sequence of Mycobacterium heraklionense Davo strain.</title>
        <authorList>
            <person name="Greninger A.L."/>
            <person name="Cunningham G."/>
            <person name="Miller S."/>
        </authorList>
    </citation>
    <scope>NUCLEOTIDE SEQUENCE [LARGE SCALE GENOMIC DNA]</scope>
    <source>
        <strain evidence="8 9">Davo</strain>
    </source>
</reference>
<evidence type="ECO:0000256" key="4">
    <source>
        <dbReference type="ARBA" id="ARBA00022679"/>
    </source>
</evidence>
<evidence type="ECO:0000256" key="2">
    <source>
        <dbReference type="ARBA" id="ARBA00022552"/>
    </source>
</evidence>
<gene>
    <name evidence="6" type="primary">rsmI</name>
    <name evidence="8" type="ORF">ABW16_01540</name>
</gene>
<dbReference type="HAMAP" id="MF_01877">
    <property type="entry name" value="16SrRNA_methyltr_I"/>
    <property type="match status" value="1"/>
</dbReference>
<keyword evidence="9" id="KW-1185">Reference proteome</keyword>
<evidence type="ECO:0000313" key="8">
    <source>
        <dbReference type="EMBL" id="KLO31554.1"/>
    </source>
</evidence>
<dbReference type="InterPro" id="IPR000878">
    <property type="entry name" value="4pyrrol_Mease"/>
</dbReference>
<evidence type="ECO:0000256" key="6">
    <source>
        <dbReference type="HAMAP-Rule" id="MF_01877"/>
    </source>
</evidence>
<dbReference type="EC" id="2.1.1.198" evidence="6"/>
<dbReference type="Pfam" id="PF00590">
    <property type="entry name" value="TP_methylase"/>
    <property type="match status" value="1"/>
</dbReference>
<evidence type="ECO:0000256" key="1">
    <source>
        <dbReference type="ARBA" id="ARBA00022490"/>
    </source>
</evidence>
<keyword evidence="1 6" id="KW-0963">Cytoplasm</keyword>